<proteinExistence type="predicted"/>
<dbReference type="InterPro" id="IPR003439">
    <property type="entry name" value="ABC_transporter-like_ATP-bd"/>
</dbReference>
<feature type="transmembrane region" description="Helical" evidence="7">
    <location>
        <begin position="404"/>
        <end position="425"/>
    </location>
</feature>
<keyword evidence="3" id="KW-0547">Nucleotide-binding</keyword>
<dbReference type="SMART" id="SM00382">
    <property type="entry name" value="AAA"/>
    <property type="match status" value="1"/>
</dbReference>
<evidence type="ECO:0000256" key="5">
    <source>
        <dbReference type="ARBA" id="ARBA00022989"/>
    </source>
</evidence>
<organism evidence="9 10">
    <name type="scientific">Rousettus aegyptiacus</name>
    <name type="common">Egyptian fruit bat</name>
    <name type="synonym">Pteropus aegyptiacus</name>
    <dbReference type="NCBI Taxonomy" id="9407"/>
    <lineage>
        <taxon>Eukaryota</taxon>
        <taxon>Metazoa</taxon>
        <taxon>Chordata</taxon>
        <taxon>Craniata</taxon>
        <taxon>Vertebrata</taxon>
        <taxon>Euteleostomi</taxon>
        <taxon>Mammalia</taxon>
        <taxon>Eutheria</taxon>
        <taxon>Laurasiatheria</taxon>
        <taxon>Chiroptera</taxon>
        <taxon>Yinpterochiroptera</taxon>
        <taxon>Pteropodoidea</taxon>
        <taxon>Pteropodidae</taxon>
        <taxon>Rousettinae</taxon>
        <taxon>Rousettus</taxon>
    </lineage>
</organism>
<dbReference type="InterPro" id="IPR017871">
    <property type="entry name" value="ABC_transporter-like_CS"/>
</dbReference>
<dbReference type="PROSITE" id="PS50893">
    <property type="entry name" value="ABC_TRANSPORTER_2"/>
    <property type="match status" value="1"/>
</dbReference>
<dbReference type="Proteomes" id="UP000593571">
    <property type="component" value="Unassembled WGS sequence"/>
</dbReference>
<feature type="transmembrane region" description="Helical" evidence="7">
    <location>
        <begin position="264"/>
        <end position="286"/>
    </location>
</feature>
<comment type="caution">
    <text evidence="9">The sequence shown here is derived from an EMBL/GenBank/DDBJ whole genome shotgun (WGS) entry which is preliminary data.</text>
</comment>
<dbReference type="GO" id="GO:0005524">
    <property type="term" value="F:ATP binding"/>
    <property type="evidence" value="ECO:0007669"/>
    <property type="project" value="UniProtKB-KW"/>
</dbReference>
<evidence type="ECO:0000259" key="8">
    <source>
        <dbReference type="PROSITE" id="PS50893"/>
    </source>
</evidence>
<dbReference type="Pfam" id="PF12698">
    <property type="entry name" value="ABC2_membrane_3"/>
    <property type="match status" value="1"/>
</dbReference>
<dbReference type="EMBL" id="JACASE010000008">
    <property type="protein sequence ID" value="KAF6439581.1"/>
    <property type="molecule type" value="Genomic_DNA"/>
</dbReference>
<dbReference type="InterPro" id="IPR026082">
    <property type="entry name" value="ABCA"/>
</dbReference>
<feature type="domain" description="ABC transporter" evidence="8">
    <location>
        <begin position="485"/>
        <end position="718"/>
    </location>
</feature>
<dbReference type="GO" id="GO:0016887">
    <property type="term" value="F:ATP hydrolysis activity"/>
    <property type="evidence" value="ECO:0007669"/>
    <property type="project" value="InterPro"/>
</dbReference>
<reference evidence="9 10" key="1">
    <citation type="journal article" date="2020" name="Nature">
        <title>Six reference-quality genomes reveal evolution of bat adaptations.</title>
        <authorList>
            <person name="Jebb D."/>
            <person name="Huang Z."/>
            <person name="Pippel M."/>
            <person name="Hughes G.M."/>
            <person name="Lavrichenko K."/>
            <person name="Devanna P."/>
            <person name="Winkler S."/>
            <person name="Jermiin L.S."/>
            <person name="Skirmuntt E.C."/>
            <person name="Katzourakis A."/>
            <person name="Burkitt-Gray L."/>
            <person name="Ray D.A."/>
            <person name="Sullivan K.A.M."/>
            <person name="Roscito J.G."/>
            <person name="Kirilenko B.M."/>
            <person name="Davalos L.M."/>
            <person name="Corthals A.P."/>
            <person name="Power M.L."/>
            <person name="Jones G."/>
            <person name="Ransome R.D."/>
            <person name="Dechmann D.K.N."/>
            <person name="Locatelli A.G."/>
            <person name="Puechmaille S.J."/>
            <person name="Fedrigo O."/>
            <person name="Jarvis E.D."/>
            <person name="Hiller M."/>
            <person name="Vernes S.C."/>
            <person name="Myers E.W."/>
            <person name="Teeling E.C."/>
        </authorList>
    </citation>
    <scope>NUCLEOTIDE SEQUENCE [LARGE SCALE GENOMIC DNA]</scope>
    <source>
        <strain evidence="9">MRouAeg1</strain>
        <tissue evidence="9">Muscle</tissue>
    </source>
</reference>
<keyword evidence="5 7" id="KW-1133">Transmembrane helix</keyword>
<evidence type="ECO:0000256" key="7">
    <source>
        <dbReference type="SAM" id="Phobius"/>
    </source>
</evidence>
<sequence>MYLRFSSLPRKRPPINYHPIDISSLPEFFYNFPLKSRFQLVYIPSKSETSKAITEMVEKTFDVEFEVLGYSSVSFFESYIIQDPKAFYVLTGIVFDHSFNDSKESLPLEVKYYLHFSCFQRNYFSSRLLFYEDDVEGWRTDFLYPHNPSQEPRDFEYADGGSPGYNKEGFLAIQHALDKAIMWHHAHNATTKMFESLNVFVKRFPYGAYVHDKFFLVLQNEFPVLLMLSFICIELIVINSIALEKERKLKEYMCMMGLHNWQHWVAWFIMFFISALIVVSFMTILFCTEIKNVAVFTNSDPSLIFVFLMCFAIATIFFAFMISTFFQKAHVATASGGIIFFFTYLPYMYLAFTYTQRSHSQKITFCLLSNVAMALGVRLISIFETKGTGIRWENIGSVSGEFNFTQVLLMLLLDSFLYTLVTWYVESIFPGEYGTPKPWYFFVTPSYWHGESSSSTQLVLDAENTEKALKSKFIKEEPTGLMKGIAIQNLYKVFYKGRNKQMAVKDLTMNLYQGQITVLLGHNGAGKTTVCCMLTGLISPSSGQADINGYEISQDMVQIRKSLGWCPQHDILFDNLTVAEQLCFYAQLKGLSRQKCSEEVKRMLRILSLEDKQDCRCKFLSGGMKRKLSIGIALITGSKVLMLDEPTSGVDAISRRAIWDLLQQQKSGRTILLTTHFMDEADLLGDRIAIMANGELQCCGSSLFLKQKYGAGYYMTLMKKPDCDTEMIFHLIYHHIPNAIIQSSIGGEITFILPKESMHRFESLFTDLELRQVELGITSFGASVTTMEDVFIRVNQLVDSGIDVQAIKNPSVHLHPVVNRVSVDRIKRLHSRIFSLPSGLTIHSNTGVSRYFKCMQESSFDLILGIMLLFCQEVYTNLLRKKNVQILDIKDCLYWVSAMPCSLF</sequence>
<dbReference type="InterPro" id="IPR013525">
    <property type="entry name" value="ABC2_TM"/>
</dbReference>
<evidence type="ECO:0000256" key="4">
    <source>
        <dbReference type="ARBA" id="ARBA00022840"/>
    </source>
</evidence>
<feature type="transmembrane region" description="Helical" evidence="7">
    <location>
        <begin position="329"/>
        <end position="350"/>
    </location>
</feature>
<gene>
    <name evidence="9" type="ORF">HJG63_000031</name>
</gene>
<dbReference type="FunFam" id="3.40.50.300:FF:000465">
    <property type="entry name" value="ATP-binding cassette, sub-family A (ABC1), member 3"/>
    <property type="match status" value="1"/>
</dbReference>
<evidence type="ECO:0000256" key="3">
    <source>
        <dbReference type="ARBA" id="ARBA00022741"/>
    </source>
</evidence>
<evidence type="ECO:0000256" key="1">
    <source>
        <dbReference type="ARBA" id="ARBA00004141"/>
    </source>
</evidence>
<dbReference type="GO" id="GO:0016020">
    <property type="term" value="C:membrane"/>
    <property type="evidence" value="ECO:0007669"/>
    <property type="project" value="UniProtKB-SubCell"/>
</dbReference>
<comment type="subcellular location">
    <subcellularLocation>
        <location evidence="1">Membrane</location>
        <topology evidence="1">Multi-pass membrane protein</topology>
    </subcellularLocation>
</comment>
<dbReference type="AlphaFoldDB" id="A0A7J8EW80"/>
<evidence type="ECO:0000313" key="9">
    <source>
        <dbReference type="EMBL" id="KAF6439581.1"/>
    </source>
</evidence>
<keyword evidence="6 7" id="KW-0472">Membrane</keyword>
<feature type="transmembrane region" description="Helical" evidence="7">
    <location>
        <begin position="362"/>
        <end position="383"/>
    </location>
</feature>
<dbReference type="InterPro" id="IPR027417">
    <property type="entry name" value="P-loop_NTPase"/>
</dbReference>
<feature type="transmembrane region" description="Helical" evidence="7">
    <location>
        <begin position="302"/>
        <end position="322"/>
    </location>
</feature>
<accession>A0A7J8EW80</accession>
<name>A0A7J8EW80_ROUAE</name>
<dbReference type="CDD" id="cd03263">
    <property type="entry name" value="ABC_subfamily_A"/>
    <property type="match status" value="1"/>
</dbReference>
<dbReference type="GO" id="GO:0005319">
    <property type="term" value="F:lipid transporter activity"/>
    <property type="evidence" value="ECO:0007669"/>
    <property type="project" value="TreeGrafter"/>
</dbReference>
<evidence type="ECO:0000256" key="2">
    <source>
        <dbReference type="ARBA" id="ARBA00022692"/>
    </source>
</evidence>
<feature type="transmembrane region" description="Helical" evidence="7">
    <location>
        <begin position="222"/>
        <end position="243"/>
    </location>
</feature>
<keyword evidence="10" id="KW-1185">Reference proteome</keyword>
<keyword evidence="4" id="KW-0067">ATP-binding</keyword>
<dbReference type="SUPFAM" id="SSF52540">
    <property type="entry name" value="P-loop containing nucleoside triphosphate hydrolases"/>
    <property type="match status" value="1"/>
</dbReference>
<evidence type="ECO:0000313" key="10">
    <source>
        <dbReference type="Proteomes" id="UP000593571"/>
    </source>
</evidence>
<dbReference type="PANTHER" id="PTHR19229:SF250">
    <property type="entry name" value="ABC TRANSPORTER DOMAIN-CONTAINING PROTEIN-RELATED"/>
    <property type="match status" value="1"/>
</dbReference>
<dbReference type="GO" id="GO:0140359">
    <property type="term" value="F:ABC-type transporter activity"/>
    <property type="evidence" value="ECO:0007669"/>
    <property type="project" value="InterPro"/>
</dbReference>
<keyword evidence="2 7" id="KW-0812">Transmembrane</keyword>
<dbReference type="PROSITE" id="PS00211">
    <property type="entry name" value="ABC_TRANSPORTER_1"/>
    <property type="match status" value="1"/>
</dbReference>
<evidence type="ECO:0000256" key="6">
    <source>
        <dbReference type="ARBA" id="ARBA00023136"/>
    </source>
</evidence>
<dbReference type="InterPro" id="IPR003593">
    <property type="entry name" value="AAA+_ATPase"/>
</dbReference>
<dbReference type="Gene3D" id="3.40.50.300">
    <property type="entry name" value="P-loop containing nucleotide triphosphate hydrolases"/>
    <property type="match status" value="1"/>
</dbReference>
<dbReference type="PANTHER" id="PTHR19229">
    <property type="entry name" value="ATP-BINDING CASSETTE TRANSPORTER SUBFAMILY A ABCA"/>
    <property type="match status" value="1"/>
</dbReference>
<dbReference type="Pfam" id="PF00005">
    <property type="entry name" value="ABC_tran"/>
    <property type="match status" value="1"/>
</dbReference>
<protein>
    <recommendedName>
        <fullName evidence="8">ABC transporter domain-containing protein</fullName>
    </recommendedName>
</protein>